<dbReference type="Proteomes" id="UP000245768">
    <property type="component" value="Unassembled WGS sequence"/>
</dbReference>
<feature type="transmembrane region" description="Helical" evidence="8">
    <location>
        <begin position="85"/>
        <end position="107"/>
    </location>
</feature>
<protein>
    <recommendedName>
        <fullName evidence="8">Protein transport protein SFT2</fullName>
    </recommendedName>
</protein>
<dbReference type="RefSeq" id="XP_025376054.1">
    <property type="nucleotide sequence ID" value="XM_025520040.1"/>
</dbReference>
<dbReference type="GO" id="GO:0015031">
    <property type="term" value="P:protein transport"/>
    <property type="evidence" value="ECO:0007669"/>
    <property type="project" value="UniProtKB-KW"/>
</dbReference>
<dbReference type="GO" id="GO:0016192">
    <property type="term" value="P:vesicle-mediated transport"/>
    <property type="evidence" value="ECO:0007669"/>
    <property type="project" value="InterPro"/>
</dbReference>
<feature type="transmembrane region" description="Helical" evidence="8">
    <location>
        <begin position="146"/>
        <end position="167"/>
    </location>
</feature>
<keyword evidence="5 8" id="KW-1133">Transmembrane helix</keyword>
<comment type="similarity">
    <text evidence="7 8">Belongs to the SFT2 family.</text>
</comment>
<dbReference type="InParanoid" id="A0A316YIF7"/>
<keyword evidence="6 8" id="KW-0472">Membrane</keyword>
<dbReference type="OrthoDB" id="73614at2759"/>
<dbReference type="GeneID" id="37041956"/>
<dbReference type="InterPro" id="IPR007305">
    <property type="entry name" value="Vesicle_transpt_Got1/SFT2"/>
</dbReference>
<evidence type="ECO:0000313" key="9">
    <source>
        <dbReference type="EMBL" id="PWN88856.1"/>
    </source>
</evidence>
<proteinExistence type="inferred from homology"/>
<keyword evidence="3 8" id="KW-0812">Transmembrane</keyword>
<evidence type="ECO:0000256" key="1">
    <source>
        <dbReference type="ARBA" id="ARBA00004141"/>
    </source>
</evidence>
<evidence type="ECO:0000256" key="5">
    <source>
        <dbReference type="ARBA" id="ARBA00022989"/>
    </source>
</evidence>
<feature type="transmembrane region" description="Helical" evidence="8">
    <location>
        <begin position="119"/>
        <end position="140"/>
    </location>
</feature>
<evidence type="ECO:0000256" key="2">
    <source>
        <dbReference type="ARBA" id="ARBA00022448"/>
    </source>
</evidence>
<comment type="subcellular location">
    <subcellularLocation>
        <location evidence="8">Golgi apparatus membrane</location>
        <topology evidence="8">Multi-pass membrane protein</topology>
    </subcellularLocation>
    <subcellularLocation>
        <location evidence="1">Membrane</location>
        <topology evidence="1">Multi-pass membrane protein</topology>
    </subcellularLocation>
</comment>
<gene>
    <name evidence="9" type="ORF">FA10DRAFT_260798</name>
</gene>
<sequence>MSWNPFKSNDAPQTGGMGSWMNIEGGAMRAAATGELTGEPSAFEKMGFELTRQQRIIGFAGCLVFGFALSIIGSIMLFFGNTTLFAILYSIGVIVSLVGTGFLIGFARQLRSMFDPVRLWATVVMLLAFVMVWVSAFAIGVPFLPLIFVVILFLAYIWYTLSYIPYARSMVKSIFSKFM</sequence>
<dbReference type="InterPro" id="IPR011691">
    <property type="entry name" value="Vesicle_transpt_SFT2"/>
</dbReference>
<evidence type="ECO:0000256" key="7">
    <source>
        <dbReference type="ARBA" id="ARBA00025800"/>
    </source>
</evidence>
<keyword evidence="2 8" id="KW-0813">Transport</keyword>
<reference evidence="9 10" key="1">
    <citation type="journal article" date="2018" name="Mol. Biol. Evol.">
        <title>Broad Genomic Sampling Reveals a Smut Pathogenic Ancestry of the Fungal Clade Ustilaginomycotina.</title>
        <authorList>
            <person name="Kijpornyongpan T."/>
            <person name="Mondo S.J."/>
            <person name="Barry K."/>
            <person name="Sandor L."/>
            <person name="Lee J."/>
            <person name="Lipzen A."/>
            <person name="Pangilinan J."/>
            <person name="LaButti K."/>
            <person name="Hainaut M."/>
            <person name="Henrissat B."/>
            <person name="Grigoriev I.V."/>
            <person name="Spatafora J.W."/>
            <person name="Aime M.C."/>
        </authorList>
    </citation>
    <scope>NUCLEOTIDE SEQUENCE [LARGE SCALE GENOMIC DNA]</scope>
    <source>
        <strain evidence="9 10">MCA 4198</strain>
    </source>
</reference>
<dbReference type="PANTHER" id="PTHR23137:SF6">
    <property type="entry name" value="VESICLE TRANSPORT PROTEIN"/>
    <property type="match status" value="1"/>
</dbReference>
<keyword evidence="10" id="KW-1185">Reference proteome</keyword>
<dbReference type="PANTHER" id="PTHR23137">
    <property type="entry name" value="VESICLE TRANSPORT PROTEIN-RELATED"/>
    <property type="match status" value="1"/>
</dbReference>
<dbReference type="AlphaFoldDB" id="A0A316YIF7"/>
<evidence type="ECO:0000256" key="6">
    <source>
        <dbReference type="ARBA" id="ARBA00023136"/>
    </source>
</evidence>
<evidence type="ECO:0000256" key="8">
    <source>
        <dbReference type="RuleBase" id="RU363111"/>
    </source>
</evidence>
<dbReference type="EMBL" id="KZ819637">
    <property type="protein sequence ID" value="PWN88856.1"/>
    <property type="molecule type" value="Genomic_DNA"/>
</dbReference>
<accession>A0A316YIF7</accession>
<evidence type="ECO:0000256" key="4">
    <source>
        <dbReference type="ARBA" id="ARBA00022927"/>
    </source>
</evidence>
<keyword evidence="8" id="KW-0333">Golgi apparatus</keyword>
<evidence type="ECO:0000256" key="3">
    <source>
        <dbReference type="ARBA" id="ARBA00022692"/>
    </source>
</evidence>
<evidence type="ECO:0000313" key="10">
    <source>
        <dbReference type="Proteomes" id="UP000245768"/>
    </source>
</evidence>
<comment type="function">
    <text evidence="8">Nonessential protein required for the fusion of transport vesicles derived from the endocytic pathway with the Golgi complex.</text>
</comment>
<dbReference type="Pfam" id="PF04178">
    <property type="entry name" value="Got1"/>
    <property type="match status" value="1"/>
</dbReference>
<dbReference type="STRING" id="215250.A0A316YIF7"/>
<keyword evidence="4 8" id="KW-0653">Protein transport</keyword>
<organism evidence="9 10">
    <name type="scientific">Acaromyces ingoldii</name>
    <dbReference type="NCBI Taxonomy" id="215250"/>
    <lineage>
        <taxon>Eukaryota</taxon>
        <taxon>Fungi</taxon>
        <taxon>Dikarya</taxon>
        <taxon>Basidiomycota</taxon>
        <taxon>Ustilaginomycotina</taxon>
        <taxon>Exobasidiomycetes</taxon>
        <taxon>Exobasidiales</taxon>
        <taxon>Cryptobasidiaceae</taxon>
        <taxon>Acaromyces</taxon>
    </lineage>
</organism>
<feature type="transmembrane region" description="Helical" evidence="8">
    <location>
        <begin position="56"/>
        <end position="79"/>
    </location>
</feature>
<dbReference type="GO" id="GO:0000139">
    <property type="term" value="C:Golgi membrane"/>
    <property type="evidence" value="ECO:0007669"/>
    <property type="project" value="UniProtKB-SubCell"/>
</dbReference>
<name>A0A316YIF7_9BASI</name>